<proteinExistence type="predicted"/>
<reference evidence="2" key="1">
    <citation type="submission" date="2016-05" db="EMBL/GenBank/DDBJ databases">
        <title>Draft genome of Corynebacterium afermentans subsp. afermentans LCDC 88199T.</title>
        <authorList>
            <person name="Bernier A.-M."/>
            <person name="Bernard K."/>
        </authorList>
    </citation>
    <scope>NUCLEOTIDE SEQUENCE [LARGE SCALE GENOMIC DNA]</scope>
    <source>
        <strain evidence="2">NML04-0072</strain>
    </source>
</reference>
<dbReference type="Proteomes" id="UP000077589">
    <property type="component" value="Unassembled WGS sequence"/>
</dbReference>
<dbReference type="EMBL" id="LXSG01000045">
    <property type="protein sequence ID" value="OAM15779.1"/>
    <property type="molecule type" value="Genomic_DNA"/>
</dbReference>
<organism evidence="1 2">
    <name type="scientific">Eikenella corrodens</name>
    <dbReference type="NCBI Taxonomy" id="539"/>
    <lineage>
        <taxon>Bacteria</taxon>
        <taxon>Pseudomonadati</taxon>
        <taxon>Pseudomonadota</taxon>
        <taxon>Betaproteobacteria</taxon>
        <taxon>Neisseriales</taxon>
        <taxon>Neisseriaceae</taxon>
        <taxon>Eikenella</taxon>
    </lineage>
</organism>
<dbReference type="RefSeq" id="WP_064088236.1">
    <property type="nucleotide sequence ID" value="NZ_LXSG01000045.1"/>
</dbReference>
<evidence type="ECO:0000313" key="2">
    <source>
        <dbReference type="Proteomes" id="UP000077589"/>
    </source>
</evidence>
<protein>
    <submittedName>
        <fullName evidence="1">Uncharacterized protein</fullName>
    </submittedName>
</protein>
<sequence>MIKEKLIEEIKSFIFSRDDIEYKTVRWGWCTDANRIEKYCKKFREAGVNLTFTCDRGNAEYPSRNFRFDITAYNEGMIEKARRIMREIEAEKKK</sequence>
<name>A0A1A9RDN6_EIKCO</name>
<dbReference type="AlphaFoldDB" id="A0A1A9RDN6"/>
<comment type="caution">
    <text evidence="1">The sequence shown here is derived from an EMBL/GenBank/DDBJ whole genome shotgun (WGS) entry which is preliminary data.</text>
</comment>
<evidence type="ECO:0000313" key="1">
    <source>
        <dbReference type="EMBL" id="OAM15779.1"/>
    </source>
</evidence>
<gene>
    <name evidence="1" type="ORF">A7P90_11565</name>
</gene>
<accession>A0A1A9RDN6</accession>